<dbReference type="Pfam" id="PF01564">
    <property type="entry name" value="Spermine_synth"/>
    <property type="match status" value="1"/>
</dbReference>
<evidence type="ECO:0000256" key="3">
    <source>
        <dbReference type="ARBA" id="ARBA00023115"/>
    </source>
</evidence>
<proteinExistence type="inferred from homology"/>
<feature type="domain" description="PABS" evidence="6">
    <location>
        <begin position="208"/>
        <end position="466"/>
    </location>
</feature>
<keyword evidence="2 4" id="KW-0808">Transferase</keyword>
<dbReference type="NCBIfam" id="NF037959">
    <property type="entry name" value="MFS_SpdSyn"/>
    <property type="match status" value="1"/>
</dbReference>
<dbReference type="InterPro" id="IPR030374">
    <property type="entry name" value="PABS"/>
</dbReference>
<dbReference type="Gene3D" id="3.40.50.150">
    <property type="entry name" value="Vaccinia Virus protein VP39"/>
    <property type="match status" value="1"/>
</dbReference>
<dbReference type="PANTHER" id="PTHR43317:SF1">
    <property type="entry name" value="THERMOSPERMINE SYNTHASE ACAULIS5"/>
    <property type="match status" value="1"/>
</dbReference>
<dbReference type="PANTHER" id="PTHR43317">
    <property type="entry name" value="THERMOSPERMINE SYNTHASE ACAULIS5"/>
    <property type="match status" value="1"/>
</dbReference>
<feature type="transmembrane region" description="Helical" evidence="5">
    <location>
        <begin position="113"/>
        <end position="133"/>
    </location>
</feature>
<evidence type="ECO:0000259" key="6">
    <source>
        <dbReference type="PROSITE" id="PS51006"/>
    </source>
</evidence>
<dbReference type="InterPro" id="IPR029063">
    <property type="entry name" value="SAM-dependent_MTases_sf"/>
</dbReference>
<dbReference type="RefSeq" id="WP_092690311.1">
    <property type="nucleotide sequence ID" value="NZ_FNBK01000005.1"/>
</dbReference>
<dbReference type="Proteomes" id="UP000199076">
    <property type="component" value="Unassembled WGS sequence"/>
</dbReference>
<evidence type="ECO:0000256" key="5">
    <source>
        <dbReference type="SAM" id="Phobius"/>
    </source>
</evidence>
<comment type="similarity">
    <text evidence="1">Belongs to the spermidine/spermine synthase family.</text>
</comment>
<feature type="transmembrane region" description="Helical" evidence="5">
    <location>
        <begin position="205"/>
        <end position="227"/>
    </location>
</feature>
<dbReference type="STRING" id="660518.SAMN05216218_10593"/>
<feature type="transmembrane region" description="Helical" evidence="5">
    <location>
        <begin position="153"/>
        <end position="173"/>
    </location>
</feature>
<keyword evidence="5" id="KW-1133">Transmembrane helix</keyword>
<feature type="transmembrane region" description="Helical" evidence="5">
    <location>
        <begin position="45"/>
        <end position="64"/>
    </location>
</feature>
<dbReference type="CDD" id="cd06174">
    <property type="entry name" value="MFS"/>
    <property type="match status" value="1"/>
</dbReference>
<dbReference type="GO" id="GO:0006596">
    <property type="term" value="P:polyamine biosynthetic process"/>
    <property type="evidence" value="ECO:0007669"/>
    <property type="project" value="UniProtKB-UniRule"/>
</dbReference>
<feature type="transmembrane region" description="Helical" evidence="5">
    <location>
        <begin position="84"/>
        <end position="107"/>
    </location>
</feature>
<evidence type="ECO:0000256" key="1">
    <source>
        <dbReference type="ARBA" id="ARBA00007867"/>
    </source>
</evidence>
<evidence type="ECO:0000313" key="7">
    <source>
        <dbReference type="EMBL" id="SDF29557.1"/>
    </source>
</evidence>
<organism evidence="7 8">
    <name type="scientific">Halorientalis regularis</name>
    <dbReference type="NCBI Taxonomy" id="660518"/>
    <lineage>
        <taxon>Archaea</taxon>
        <taxon>Methanobacteriati</taxon>
        <taxon>Methanobacteriota</taxon>
        <taxon>Stenosarchaea group</taxon>
        <taxon>Halobacteria</taxon>
        <taxon>Halobacteriales</taxon>
        <taxon>Haloarculaceae</taxon>
        <taxon>Halorientalis</taxon>
    </lineage>
</organism>
<evidence type="ECO:0000256" key="4">
    <source>
        <dbReference type="PROSITE-ProRule" id="PRU00354"/>
    </source>
</evidence>
<reference evidence="8" key="1">
    <citation type="submission" date="2016-10" db="EMBL/GenBank/DDBJ databases">
        <authorList>
            <person name="Varghese N."/>
            <person name="Submissions S."/>
        </authorList>
    </citation>
    <scope>NUCLEOTIDE SEQUENCE [LARGE SCALE GENOMIC DNA]</scope>
    <source>
        <strain evidence="8">IBRC-M 10760</strain>
    </source>
</reference>
<dbReference type="CDD" id="cd02440">
    <property type="entry name" value="AdoMet_MTases"/>
    <property type="match status" value="1"/>
</dbReference>
<keyword evidence="8" id="KW-1185">Reference proteome</keyword>
<dbReference type="PROSITE" id="PS51006">
    <property type="entry name" value="PABS_2"/>
    <property type="match status" value="1"/>
</dbReference>
<feature type="transmembrane region" description="Helical" evidence="5">
    <location>
        <begin position="12"/>
        <end position="33"/>
    </location>
</feature>
<keyword evidence="5" id="KW-0812">Transmembrane</keyword>
<dbReference type="EMBL" id="FNBK01000005">
    <property type="protein sequence ID" value="SDF29557.1"/>
    <property type="molecule type" value="Genomic_DNA"/>
</dbReference>
<gene>
    <name evidence="7" type="ORF">SAMN05216218_10593</name>
</gene>
<protein>
    <submittedName>
        <fullName evidence="7">Predicted spermidine synthase with an N-terminal membrane domain</fullName>
    </submittedName>
</protein>
<accession>A0A1G7JX69</accession>
<feature type="active site" description="Proton acceptor" evidence="4">
    <location>
        <position position="379"/>
    </location>
</feature>
<keyword evidence="5" id="KW-0472">Membrane</keyword>
<keyword evidence="3 4" id="KW-0620">Polyamine biosynthesis</keyword>
<dbReference type="SUPFAM" id="SSF53335">
    <property type="entry name" value="S-adenosyl-L-methionine-dependent methyltransferases"/>
    <property type="match status" value="1"/>
</dbReference>
<evidence type="ECO:0000256" key="2">
    <source>
        <dbReference type="ARBA" id="ARBA00022679"/>
    </source>
</evidence>
<feature type="transmembrane region" description="Helical" evidence="5">
    <location>
        <begin position="179"/>
        <end position="198"/>
    </location>
</feature>
<dbReference type="GO" id="GO:0010487">
    <property type="term" value="F:thermospermine synthase activity"/>
    <property type="evidence" value="ECO:0007669"/>
    <property type="project" value="TreeGrafter"/>
</dbReference>
<dbReference type="AlphaFoldDB" id="A0A1G7JX69"/>
<dbReference type="OrthoDB" id="10538at2157"/>
<name>A0A1G7JX69_9EURY</name>
<evidence type="ECO:0000313" key="8">
    <source>
        <dbReference type="Proteomes" id="UP000199076"/>
    </source>
</evidence>
<sequence length="536" mass="57565">MSALSRRFSGGVSSPELAVFVSGVVSMGLEILAGRMVAPQFGSSIYTWGSIIGVFLAALSLGYYQGGKRASRRATEERLVRVLLATGAFVAVLILAGDLLLAGLSGFPLPPRFASLPAVTVLFGPPTYLLGFISPYGAELSRKESTGAASGHVYAVGTIGSIVGAFGATFLLIPSLSVSLIGLVFGLLLVGTSLVILAPSFPRRTVLATLVVGVLLVGAVAVPSAGYSVRGETVYQTQTPYQELVVADLGDTRTLYLDGQPHSAMDLEYPNRHVFEYTRYFHVPFLLGDWRNETTASAPHQSGDIDRVLFIGGGGFTGPKRFVNDYNVTVDVVEIDPEVIRVAKEYFGVEEGPRLNIYNAEGREFLRTTDRTYDLIVLDAYKKDKVPFQLTTREFMQLTADRLDEDGILLANIISAPTGPASQFYRAEYKTMNRVYPQVYSFPTSGGSVVQNIEVVATKSDARVSQAQLEARDERRDIGIGLSTELADYQAEVDTGGVPVLTDDRAPVNALLEPMAGRRYVVSQTGPGGNVTTGTG</sequence>